<dbReference type="RefSeq" id="WP_091098538.1">
    <property type="nucleotide sequence ID" value="NZ_FNXE01000019.1"/>
</dbReference>
<accession>A0A1H6L6I5</accession>
<organism evidence="2 3">
    <name type="scientific">Paenimyroides marinum</name>
    <dbReference type="NCBI Taxonomy" id="1159016"/>
    <lineage>
        <taxon>Bacteria</taxon>
        <taxon>Pseudomonadati</taxon>
        <taxon>Bacteroidota</taxon>
        <taxon>Flavobacteriia</taxon>
        <taxon>Flavobacteriales</taxon>
        <taxon>Flavobacteriaceae</taxon>
        <taxon>Paenimyroides</taxon>
    </lineage>
</organism>
<evidence type="ECO:0000256" key="1">
    <source>
        <dbReference type="SAM" id="SignalP"/>
    </source>
</evidence>
<evidence type="ECO:0000313" key="3">
    <source>
        <dbReference type="Proteomes" id="UP000199634"/>
    </source>
</evidence>
<feature type="chain" id="PRO_5011782984" evidence="1">
    <location>
        <begin position="22"/>
        <end position="128"/>
    </location>
</feature>
<reference evidence="3" key="1">
    <citation type="submission" date="2016-10" db="EMBL/GenBank/DDBJ databases">
        <authorList>
            <person name="Varghese N."/>
            <person name="Submissions S."/>
        </authorList>
    </citation>
    <scope>NUCLEOTIDE SEQUENCE [LARGE SCALE GENOMIC DNA]</scope>
    <source>
        <strain evidence="3">CGMCC 1.10825</strain>
    </source>
</reference>
<dbReference type="PROSITE" id="PS51257">
    <property type="entry name" value="PROKAR_LIPOPROTEIN"/>
    <property type="match status" value="1"/>
</dbReference>
<feature type="signal peptide" evidence="1">
    <location>
        <begin position="1"/>
        <end position="21"/>
    </location>
</feature>
<keyword evidence="1" id="KW-0732">Signal</keyword>
<gene>
    <name evidence="2" type="ORF">SAMN02927937_01547</name>
</gene>
<dbReference type="EMBL" id="FNXE01000019">
    <property type="protein sequence ID" value="SEH80813.1"/>
    <property type="molecule type" value="Genomic_DNA"/>
</dbReference>
<dbReference type="Proteomes" id="UP000199634">
    <property type="component" value="Unassembled WGS sequence"/>
</dbReference>
<keyword evidence="3" id="KW-1185">Reference proteome</keyword>
<dbReference type="OrthoDB" id="1355339at2"/>
<dbReference type="STRING" id="1159016.SAMN02927937_01547"/>
<sequence length="128" mass="14459">MKKIILSAVLASAVLISCKKAADKEQEPMVDPPVESVNEAPENTAEDITVLVAPTFQYAEADQFAKEYVEFVKDYRVADDNNDSEAMRQLGTKLNEYQKRGVELAKRVPQEEAVAFQDFLNRLETYIK</sequence>
<protein>
    <submittedName>
        <fullName evidence="2">Uncharacterized protein</fullName>
    </submittedName>
</protein>
<evidence type="ECO:0000313" key="2">
    <source>
        <dbReference type="EMBL" id="SEH80813.1"/>
    </source>
</evidence>
<proteinExistence type="predicted"/>
<name>A0A1H6L6I5_9FLAO</name>
<dbReference type="AlphaFoldDB" id="A0A1H6L6I5"/>